<protein>
    <submittedName>
        <fullName evidence="1">Uncharacterized protein</fullName>
    </submittedName>
</protein>
<organism evidence="1 2">
    <name type="scientific">Shewanella marisflavi</name>
    <dbReference type="NCBI Taxonomy" id="260364"/>
    <lineage>
        <taxon>Bacteria</taxon>
        <taxon>Pseudomonadati</taxon>
        <taxon>Pseudomonadota</taxon>
        <taxon>Gammaproteobacteria</taxon>
        <taxon>Alteromonadales</taxon>
        <taxon>Shewanellaceae</taxon>
        <taxon>Shewanella</taxon>
    </lineage>
</organism>
<accession>A0ABX5WNC7</accession>
<reference evidence="1 2" key="1">
    <citation type="submission" date="2019-06" db="EMBL/GenBank/DDBJ databases">
        <title>Complete genome of Shewanella marisflavi ECSMB14101, a mussel settlement-inducing bacterium isolated from East China Sea.</title>
        <authorList>
            <person name="Yang J."/>
            <person name="Liang X."/>
            <person name="Chang R."/>
            <person name="Peng L."/>
        </authorList>
    </citation>
    <scope>NUCLEOTIDE SEQUENCE [LARGE SCALE GENOMIC DNA]</scope>
    <source>
        <strain evidence="1 2">ECSMB14101</strain>
    </source>
</reference>
<dbReference type="Proteomes" id="UP000318758">
    <property type="component" value="Chromosome"/>
</dbReference>
<dbReference type="EMBL" id="CP041153">
    <property type="protein sequence ID" value="QDF75260.1"/>
    <property type="molecule type" value="Genomic_DNA"/>
</dbReference>
<gene>
    <name evidence="1" type="ORF">FGA12_08880</name>
</gene>
<keyword evidence="2" id="KW-1185">Reference proteome</keyword>
<proteinExistence type="predicted"/>
<name>A0ABX5WNC7_9GAMM</name>
<sequence>MAIYLTPICVDNLVNFFHAGIITPKELFPIGNYSVDALSIKSGIIPLYTNKVSDEGIVLSKEDDEYLKTAILKLKINDDIDFSEEDGFYLYRNCISLSQIEEIVFEDKQAKSDFERLTFEQGPSCFSFVDKSKIKQTGFSKLVEKSIKQDSEAANNDDLFNAKVESESICTEEVSVLYRQRVRDMSELPPQLMPKALAYAGTLCMAYVMTKNGELSQAYFHRLSQVPNGLEYISEPESLTDRIISFFQTRDKGEEVNENQSIYNDFFSCLIKMDVASNGSQNDVLNNVITFLSKDTGIPKINARFNNIMNEMRSVYDNTDDEGQSIKYALNESNSDLRKTLLSLVYNSSAMSMLENFDDALDEKDYLNFALFYGLTSQYRFIPKEVRNISGLEFFITQKIAQYIEYIRGPNSGKQVFSIKTILEMLSSSSLYLEKKQKIIKLLGISDACKLEIKVKDFSFCEGKVSADINSSLRITIDSEVYSSIMMKKTVLDTTLNKVLDICK</sequence>
<evidence type="ECO:0000313" key="1">
    <source>
        <dbReference type="EMBL" id="QDF75260.1"/>
    </source>
</evidence>
<dbReference type="RefSeq" id="WP_052125493.1">
    <property type="nucleotide sequence ID" value="NZ_CP041153.1"/>
</dbReference>
<evidence type="ECO:0000313" key="2">
    <source>
        <dbReference type="Proteomes" id="UP000318758"/>
    </source>
</evidence>